<reference evidence="2" key="1">
    <citation type="submission" date="2017-09" db="EMBL/GenBank/DDBJ databases">
        <title>Contemporary evolution of a Lepidopteran species, Heliothis virescens, in response to modern agricultural practices.</title>
        <authorList>
            <person name="Fritz M.L."/>
            <person name="Deyonke A.M."/>
            <person name="Papanicolaou A."/>
            <person name="Micinski S."/>
            <person name="Westbrook J."/>
            <person name="Gould F."/>
        </authorList>
    </citation>
    <scope>NUCLEOTIDE SEQUENCE [LARGE SCALE GENOMIC DNA]</scope>
    <source>
        <strain evidence="2">HvINT-</strain>
        <tissue evidence="2">Whole body</tissue>
    </source>
</reference>
<gene>
    <name evidence="2" type="ORF">B5V51_2483</name>
</gene>
<protein>
    <submittedName>
        <fullName evidence="2">Uncharacterized protein</fullName>
    </submittedName>
</protein>
<evidence type="ECO:0000256" key="1">
    <source>
        <dbReference type="SAM" id="SignalP"/>
    </source>
</evidence>
<dbReference type="AlphaFoldDB" id="A0A2A4K4Y5"/>
<accession>A0A2A4K4Y5</accession>
<feature type="chain" id="PRO_5012562554" evidence="1">
    <location>
        <begin position="28"/>
        <end position="178"/>
    </location>
</feature>
<evidence type="ECO:0000313" key="2">
    <source>
        <dbReference type="EMBL" id="PCG78974.1"/>
    </source>
</evidence>
<name>A0A2A4K4Y5_HELVI</name>
<proteinExistence type="predicted"/>
<feature type="signal peptide" evidence="1">
    <location>
        <begin position="1"/>
        <end position="27"/>
    </location>
</feature>
<dbReference type="EMBL" id="NWSH01000156">
    <property type="protein sequence ID" value="PCG78974.1"/>
    <property type="molecule type" value="Genomic_DNA"/>
</dbReference>
<comment type="caution">
    <text evidence="2">The sequence shown here is derived from an EMBL/GenBank/DDBJ whole genome shotgun (WGS) entry which is preliminary data.</text>
</comment>
<organism evidence="2">
    <name type="scientific">Heliothis virescens</name>
    <name type="common">Tobacco budworm moth</name>
    <dbReference type="NCBI Taxonomy" id="7102"/>
    <lineage>
        <taxon>Eukaryota</taxon>
        <taxon>Metazoa</taxon>
        <taxon>Ecdysozoa</taxon>
        <taxon>Arthropoda</taxon>
        <taxon>Hexapoda</taxon>
        <taxon>Insecta</taxon>
        <taxon>Pterygota</taxon>
        <taxon>Neoptera</taxon>
        <taxon>Endopterygota</taxon>
        <taxon>Lepidoptera</taxon>
        <taxon>Glossata</taxon>
        <taxon>Ditrysia</taxon>
        <taxon>Noctuoidea</taxon>
        <taxon>Noctuidae</taxon>
        <taxon>Heliothinae</taxon>
        <taxon>Heliothis</taxon>
    </lineage>
</organism>
<sequence>MIAIKVNSVRKMFAVVILLTCISSSCCVNVKIKPNEHKPLNPVLIKKYLQNSPLIMSTKSEDGELFRKIPAKPPPMKRSLSKLLAPKRLTRSLFTVPKLPLVPFFLPLIPKTPLLPMFPHLLAPPVGPSFPMHQPITRLSHLLGWEKQNDKLLDKLLDLKRKRVMTAAEYLKFKKLLY</sequence>
<dbReference type="PROSITE" id="PS51257">
    <property type="entry name" value="PROKAR_LIPOPROTEIN"/>
    <property type="match status" value="1"/>
</dbReference>
<keyword evidence="1" id="KW-0732">Signal</keyword>